<keyword evidence="2" id="KW-1185">Reference proteome</keyword>
<dbReference type="EMBL" id="QFBC01000024">
    <property type="protein sequence ID" value="PWE52530.1"/>
    <property type="molecule type" value="Genomic_DNA"/>
</dbReference>
<proteinExistence type="predicted"/>
<protein>
    <submittedName>
        <fullName evidence="1">Uncharacterized protein</fullName>
    </submittedName>
</protein>
<dbReference type="RefSeq" id="WP_109462044.1">
    <property type="nucleotide sequence ID" value="NZ_QFBC01000024.1"/>
</dbReference>
<comment type="caution">
    <text evidence="1">The sequence shown here is derived from an EMBL/GenBank/DDBJ whole genome shotgun (WGS) entry which is preliminary data.</text>
</comment>
<dbReference type="AlphaFoldDB" id="A0A2U2DGV3"/>
<organism evidence="1 2">
    <name type="scientific">Metarhizobium album</name>
    <dbReference type="NCBI Taxonomy" id="2182425"/>
    <lineage>
        <taxon>Bacteria</taxon>
        <taxon>Pseudomonadati</taxon>
        <taxon>Pseudomonadota</taxon>
        <taxon>Alphaproteobacteria</taxon>
        <taxon>Hyphomicrobiales</taxon>
        <taxon>Rhizobiaceae</taxon>
        <taxon>Metarhizobium</taxon>
    </lineage>
</organism>
<evidence type="ECO:0000313" key="1">
    <source>
        <dbReference type="EMBL" id="PWE52530.1"/>
    </source>
</evidence>
<name>A0A2U2DGV3_9HYPH</name>
<evidence type="ECO:0000313" key="2">
    <source>
        <dbReference type="Proteomes" id="UP000245252"/>
    </source>
</evidence>
<reference evidence="1 2" key="1">
    <citation type="submission" date="2018-05" db="EMBL/GenBank/DDBJ databases">
        <title>The draft genome of strain NS-104.</title>
        <authorList>
            <person name="Hang P."/>
            <person name="Jiang J."/>
        </authorList>
    </citation>
    <scope>NUCLEOTIDE SEQUENCE [LARGE SCALE GENOMIC DNA]</scope>
    <source>
        <strain evidence="1 2">NS-104</strain>
    </source>
</reference>
<dbReference type="Proteomes" id="UP000245252">
    <property type="component" value="Unassembled WGS sequence"/>
</dbReference>
<gene>
    <name evidence="1" type="ORF">DEM27_30660</name>
</gene>
<accession>A0A2U2DGV3</accession>
<sequence length="117" mass="12691">MHTARFIEIGGQNLSVSNNDHFMRLNPAVVDQDSFVGNLESLGEFPQGSVVAPADVVFWNVVAASLNPLFDTLDVPLDGIQDRVIQADRPKVTSPAYADSRRPRCLYGSDATASKDS</sequence>